<evidence type="ECO:0000313" key="4">
    <source>
        <dbReference type="Proteomes" id="UP000037822"/>
    </source>
</evidence>
<evidence type="ECO:0000256" key="1">
    <source>
        <dbReference type="SAM" id="SignalP"/>
    </source>
</evidence>
<evidence type="ECO:0000259" key="2">
    <source>
        <dbReference type="Pfam" id="PF13628"/>
    </source>
</evidence>
<evidence type="ECO:0000313" key="3">
    <source>
        <dbReference type="EMBL" id="KPH82436.1"/>
    </source>
</evidence>
<dbReference type="AlphaFoldDB" id="A0A0N1N230"/>
<dbReference type="Gene3D" id="1.20.1260.10">
    <property type="match status" value="1"/>
</dbReference>
<protein>
    <recommendedName>
        <fullName evidence="2">DUF4142 domain-containing protein</fullName>
    </recommendedName>
</protein>
<dbReference type="PANTHER" id="PTHR38593:SF1">
    <property type="entry name" value="BLR2558 PROTEIN"/>
    <property type="match status" value="1"/>
</dbReference>
<feature type="signal peptide" evidence="1">
    <location>
        <begin position="1"/>
        <end position="20"/>
    </location>
</feature>
<comment type="caution">
    <text evidence="3">The sequence shown here is derived from an EMBL/GenBank/DDBJ whole genome shotgun (WGS) entry which is preliminary data.</text>
</comment>
<accession>A0A0N1N230</accession>
<dbReference type="EMBL" id="LGSZ01000020">
    <property type="protein sequence ID" value="KPH82436.1"/>
    <property type="molecule type" value="Genomic_DNA"/>
</dbReference>
<dbReference type="Proteomes" id="UP000037822">
    <property type="component" value="Unassembled WGS sequence"/>
</dbReference>
<dbReference type="InterPro" id="IPR025419">
    <property type="entry name" value="DUF4142"/>
</dbReference>
<proteinExistence type="predicted"/>
<sequence length="165" mass="17945">MKRLLPIMTATLLWAMGAVAQTPMPPQDFVHKATVSTMFAVESATLALHKTVSPEIKSFAHRLANDRGTTGSSLRQIIAKRSDIALPERPDGPQLDLLRDLADLQGPEFDRAYVLAQRAAQEESLAVVSAYAETGSDPELKAFAEKTLPILQKLDAEAKALPKPE</sequence>
<reference evidence="3 4" key="1">
    <citation type="submission" date="2015-07" db="EMBL/GenBank/DDBJ databases">
        <title>Whole genome sequencing of Bosea vaviloviae isolated from cave pool.</title>
        <authorList>
            <person name="Tan N.E.H."/>
            <person name="Lee Y.P."/>
            <person name="Gan H.M."/>
            <person name="Barton H."/>
            <person name="Savka M.A."/>
        </authorList>
    </citation>
    <scope>NUCLEOTIDE SEQUENCE [LARGE SCALE GENOMIC DNA]</scope>
    <source>
        <strain evidence="3 4">SD260</strain>
    </source>
</reference>
<feature type="domain" description="DUF4142" evidence="2">
    <location>
        <begin position="27"/>
        <end position="161"/>
    </location>
</feature>
<keyword evidence="1" id="KW-0732">Signal</keyword>
<name>A0A0N1N230_9HYPH</name>
<organism evidence="3 4">
    <name type="scientific">Bosea vaviloviae</name>
    <dbReference type="NCBI Taxonomy" id="1526658"/>
    <lineage>
        <taxon>Bacteria</taxon>
        <taxon>Pseudomonadati</taxon>
        <taxon>Pseudomonadota</taxon>
        <taxon>Alphaproteobacteria</taxon>
        <taxon>Hyphomicrobiales</taxon>
        <taxon>Boseaceae</taxon>
        <taxon>Bosea</taxon>
    </lineage>
</organism>
<dbReference type="InterPro" id="IPR012347">
    <property type="entry name" value="Ferritin-like"/>
</dbReference>
<dbReference type="RefSeq" id="WP_054207715.1">
    <property type="nucleotide sequence ID" value="NZ_LGSZ01000020.1"/>
</dbReference>
<dbReference type="PANTHER" id="PTHR38593">
    <property type="entry name" value="BLR2558 PROTEIN"/>
    <property type="match status" value="1"/>
</dbReference>
<keyword evidence="4" id="KW-1185">Reference proteome</keyword>
<dbReference type="PATRIC" id="fig|1526658.3.peg.2924"/>
<gene>
    <name evidence="3" type="ORF">AE618_03770</name>
</gene>
<dbReference type="Pfam" id="PF13628">
    <property type="entry name" value="DUF4142"/>
    <property type="match status" value="1"/>
</dbReference>
<feature type="chain" id="PRO_5005878447" description="DUF4142 domain-containing protein" evidence="1">
    <location>
        <begin position="21"/>
        <end position="165"/>
    </location>
</feature>